<name>A4J358_DESRM</name>
<keyword evidence="3" id="KW-1003">Cell membrane</keyword>
<evidence type="ECO:0000256" key="1">
    <source>
        <dbReference type="ARBA" id="ARBA00004651"/>
    </source>
</evidence>
<dbReference type="Pfam" id="PF02534">
    <property type="entry name" value="T4SS-DNA_transf"/>
    <property type="match status" value="1"/>
</dbReference>
<dbReference type="HOGENOM" id="CLU_318790_0_0_9"/>
<accession>A4J358</accession>
<dbReference type="AlphaFoldDB" id="A4J358"/>
<dbReference type="PANTHER" id="PTHR37937:SF1">
    <property type="entry name" value="CONJUGATIVE TRANSFER: DNA TRANSPORT"/>
    <property type="match status" value="1"/>
</dbReference>
<dbReference type="eggNOG" id="COG3505">
    <property type="taxonomic scope" value="Bacteria"/>
</dbReference>
<evidence type="ECO:0000256" key="5">
    <source>
        <dbReference type="ARBA" id="ARBA00022989"/>
    </source>
</evidence>
<evidence type="ECO:0000256" key="6">
    <source>
        <dbReference type="ARBA" id="ARBA00023136"/>
    </source>
</evidence>
<dbReference type="GO" id="GO:0005886">
    <property type="term" value="C:plasma membrane"/>
    <property type="evidence" value="ECO:0007669"/>
    <property type="project" value="UniProtKB-SubCell"/>
</dbReference>
<sequence length="912" mass="101295">MLQQVGNKSVELLNRGSELIINRIPEGRFRDWVNNHQKIALGLASLPIVVPVGYILDVSSIGRMAGWIYDIGVQLQGVSIFSTPEQKAAAAQCIKMGSYISNHTGAVTQAWLTGSYEPGMPVKELETIKEWWQWGNLALMATIPWVWWNFQWGLPKHSSTRVHGLRVVDNAAFGTNRWAGVKDLKNFCELGPPVHLKKNKDNIIKFPGGNLIGELERKIIRVNFEKVPDDTPKTAPHLLAYGGTGAGKSYSLVSGNIISGVSDGQSLVLIDPKGELFKTFAKWLNAMGYENVWALNFMTPQHSHRWNSVIECQDDAEISEMVDTLSINTVGPNPSYFQLKAMELMEAIIGLLKGDFPVEQQHMRAINTLAAWPLEKLDARFKEAYQAERISATIYERWRGVAKENYGYAVSNLTAVLKNLTTSPLAALMSEKEIDLSEIGRKKTALFLIIPTGGEGVYLKPILSMFYKFLFKRLDKLAFTSPGERLPVPVRNVWDEMANVGVIPGLPEIISTARSKGIHIMMILQTPTQLESLYGRDDAKTITGNCPTVMMIGIAPADRDLAKMFSEILGTAAVEAYKVSEDRTVPGKHWFEFSKKTKTVIERPLMTMSEIFKIDPRYCIALLQWSNPVYLKKVGWTKLPQAKDIRRCGMLPIKEYIPARSFDISLPGDDILSSNNEELSLAFINQDEQEIPSQKVELSKVPGTKPEKEFISTKGEKIISLGSFLNNWEKAPPDNKQINGDTPTAVTNEIEVTAPGAAPPTASEQISGDIVEITWNENKQEEMIQEDPLNPPDENELVMYQGDFTDVIPEDLSEQLLENTGGAFFIPDISENQPEDQFLGGGEEEVSAGDLPINTGENSVTSEPMTQDEFIALTGAALEHSRENLTGEIVNELPVEDEISVPANAKSINCSW</sequence>
<dbReference type="InterPro" id="IPR051539">
    <property type="entry name" value="T4SS-coupling_protein"/>
</dbReference>
<gene>
    <name evidence="7" type="ordered locus">Dred_0976</name>
</gene>
<dbReference type="InterPro" id="IPR003688">
    <property type="entry name" value="TraG/VirD4"/>
</dbReference>
<dbReference type="STRING" id="349161.Dred_0976"/>
<dbReference type="SUPFAM" id="SSF52540">
    <property type="entry name" value="P-loop containing nucleoside triphosphate hydrolases"/>
    <property type="match status" value="1"/>
</dbReference>
<organism evidence="7 8">
    <name type="scientific">Desulforamulus reducens (strain ATCC BAA-1160 / DSM 100696 / MI-1)</name>
    <name type="common">Desulfotomaculum reducens</name>
    <dbReference type="NCBI Taxonomy" id="349161"/>
    <lineage>
        <taxon>Bacteria</taxon>
        <taxon>Bacillati</taxon>
        <taxon>Bacillota</taxon>
        <taxon>Clostridia</taxon>
        <taxon>Eubacteriales</taxon>
        <taxon>Peptococcaceae</taxon>
        <taxon>Desulforamulus</taxon>
    </lineage>
</organism>
<dbReference type="EMBL" id="CP000612">
    <property type="protein sequence ID" value="ABO49511.1"/>
    <property type="molecule type" value="Genomic_DNA"/>
</dbReference>
<comment type="subcellular location">
    <subcellularLocation>
        <location evidence="1">Cell membrane</location>
        <topology evidence="1">Multi-pass membrane protein</topology>
    </subcellularLocation>
</comment>
<keyword evidence="5" id="KW-1133">Transmembrane helix</keyword>
<protein>
    <submittedName>
        <fullName evidence="7">TRAG family protein</fullName>
    </submittedName>
</protein>
<keyword evidence="4" id="KW-0812">Transmembrane</keyword>
<dbReference type="Proteomes" id="UP000001556">
    <property type="component" value="Chromosome"/>
</dbReference>
<keyword evidence="8" id="KW-1185">Reference proteome</keyword>
<evidence type="ECO:0000313" key="8">
    <source>
        <dbReference type="Proteomes" id="UP000001556"/>
    </source>
</evidence>
<proteinExistence type="inferred from homology"/>
<dbReference type="PANTHER" id="PTHR37937">
    <property type="entry name" value="CONJUGATIVE TRANSFER: DNA TRANSPORT"/>
    <property type="match status" value="1"/>
</dbReference>
<comment type="similarity">
    <text evidence="2">Belongs to the VirD4/TraG family.</text>
</comment>
<evidence type="ECO:0000256" key="3">
    <source>
        <dbReference type="ARBA" id="ARBA00022475"/>
    </source>
</evidence>
<dbReference type="KEGG" id="drm:Dred_0976"/>
<dbReference type="Gene3D" id="3.40.50.300">
    <property type="entry name" value="P-loop containing nucleotide triphosphate hydrolases"/>
    <property type="match status" value="2"/>
</dbReference>
<reference evidence="7 8" key="1">
    <citation type="submission" date="2007-03" db="EMBL/GenBank/DDBJ databases">
        <title>Complete sequence of Desulfotomaculum reducens MI-1.</title>
        <authorList>
            <consortium name="US DOE Joint Genome Institute"/>
            <person name="Copeland A."/>
            <person name="Lucas S."/>
            <person name="Lapidus A."/>
            <person name="Barry K."/>
            <person name="Detter J.C."/>
            <person name="Glavina del Rio T."/>
            <person name="Hammon N."/>
            <person name="Israni S."/>
            <person name="Dalin E."/>
            <person name="Tice H."/>
            <person name="Pitluck S."/>
            <person name="Sims D."/>
            <person name="Brettin T."/>
            <person name="Bruce D."/>
            <person name="Han C."/>
            <person name="Tapia R."/>
            <person name="Schmutz J."/>
            <person name="Larimer F."/>
            <person name="Land M."/>
            <person name="Hauser L."/>
            <person name="Kyrpides N."/>
            <person name="Kim E."/>
            <person name="Tebo B.M."/>
            <person name="Richardson P."/>
        </authorList>
    </citation>
    <scope>NUCLEOTIDE SEQUENCE [LARGE SCALE GENOMIC DNA]</scope>
    <source>
        <strain evidence="7 8">MI-1</strain>
    </source>
</reference>
<evidence type="ECO:0000256" key="4">
    <source>
        <dbReference type="ARBA" id="ARBA00022692"/>
    </source>
</evidence>
<dbReference type="InterPro" id="IPR027417">
    <property type="entry name" value="P-loop_NTPase"/>
</dbReference>
<evidence type="ECO:0000256" key="2">
    <source>
        <dbReference type="ARBA" id="ARBA00008806"/>
    </source>
</evidence>
<dbReference type="CDD" id="cd01127">
    <property type="entry name" value="TrwB_TraG_TraD_VirD4"/>
    <property type="match status" value="1"/>
</dbReference>
<dbReference type="NCBIfam" id="NF045973">
    <property type="entry name" value="conju_CD1115"/>
    <property type="match status" value="1"/>
</dbReference>
<evidence type="ECO:0000313" key="7">
    <source>
        <dbReference type="EMBL" id="ABO49511.1"/>
    </source>
</evidence>
<keyword evidence="6" id="KW-0472">Membrane</keyword>